<keyword evidence="7 14" id="KW-0067">ATP-binding</keyword>
<evidence type="ECO:0000256" key="12">
    <source>
        <dbReference type="ARBA" id="ARBA00023203"/>
    </source>
</evidence>
<reference evidence="18" key="3">
    <citation type="submission" date="2025-09" db="UniProtKB">
        <authorList>
            <consortium name="Ensembl"/>
        </authorList>
    </citation>
    <scope>IDENTIFICATION</scope>
</reference>
<dbReference type="FunFam" id="1.20.5.340:FF:000003">
    <property type="entry name" value="Myosin heavy chain"/>
    <property type="match status" value="1"/>
</dbReference>
<feature type="domain" description="Myosin motor" evidence="16">
    <location>
        <begin position="87"/>
        <end position="530"/>
    </location>
</feature>
<dbReference type="SMART" id="SM00242">
    <property type="entry name" value="MYSc"/>
    <property type="match status" value="1"/>
</dbReference>
<dbReference type="FunFam" id="1.20.5.370:FF:000003">
    <property type="entry name" value="Myosin heavy chain"/>
    <property type="match status" value="1"/>
</dbReference>
<dbReference type="Gene3D" id="1.20.5.340">
    <property type="match status" value="5"/>
</dbReference>
<dbReference type="InterPro" id="IPR036961">
    <property type="entry name" value="Kinesin_motor_dom_sf"/>
</dbReference>
<dbReference type="Gene3D" id="6.10.250.2420">
    <property type="match status" value="1"/>
</dbReference>
<dbReference type="Gene3D" id="1.20.58.530">
    <property type="match status" value="2"/>
</dbReference>
<dbReference type="FunFam" id="1.20.5.340:FF:000004">
    <property type="entry name" value="Myosin heavy chain"/>
    <property type="match status" value="1"/>
</dbReference>
<keyword evidence="3" id="KW-0787">Thick filament</keyword>
<comment type="subunit">
    <text evidence="13">Muscle myosin is a hexameric protein that consists of 2 heavy chain subunits (MHC), 2 alkali light chain subunits (MLC) and 2 regulatory light chain subunits (MLC-2).</text>
</comment>
<dbReference type="FunFam" id="1.20.5.340:FF:000006">
    <property type="entry name" value="Myosin heavy chain"/>
    <property type="match status" value="1"/>
</dbReference>
<feature type="binding site" evidence="14">
    <location>
        <begin position="180"/>
        <end position="187"/>
    </location>
    <ligand>
        <name>ATP</name>
        <dbReference type="ChEBI" id="CHEBI:30616"/>
    </ligand>
</feature>
<dbReference type="InterPro" id="IPR008989">
    <property type="entry name" value="Myosin_S1_N"/>
</dbReference>
<evidence type="ECO:0000256" key="2">
    <source>
        <dbReference type="ARBA" id="ARBA00008314"/>
    </source>
</evidence>
<dbReference type="PANTHER" id="PTHR45615:SF79">
    <property type="entry name" value="MYOSIN-4"/>
    <property type="match status" value="1"/>
</dbReference>
<dbReference type="GO" id="GO:0051015">
    <property type="term" value="F:actin filament binding"/>
    <property type="evidence" value="ECO:0007669"/>
    <property type="project" value="InterPro"/>
</dbReference>
<dbReference type="Gene3D" id="3.40.850.10">
    <property type="entry name" value="Kinesin motor domain"/>
    <property type="match status" value="2"/>
</dbReference>
<dbReference type="Ensembl" id="ENSTGUT00000033639.1">
    <property type="protein sequence ID" value="ENSTGUP00000036499.1"/>
    <property type="gene ID" value="ENSTGUG00000025624.1"/>
</dbReference>
<dbReference type="GO" id="GO:0006936">
    <property type="term" value="P:muscle contraction"/>
    <property type="evidence" value="ECO:0007669"/>
    <property type="project" value="TreeGrafter"/>
</dbReference>
<name>A0A674HL09_TAEGU</name>
<evidence type="ECO:0000256" key="15">
    <source>
        <dbReference type="SAM" id="Coils"/>
    </source>
</evidence>
<evidence type="ECO:0000256" key="5">
    <source>
        <dbReference type="ARBA" id="ARBA00022490"/>
    </source>
</evidence>
<keyword evidence="6 14" id="KW-0547">Nucleotide-binding</keyword>
<keyword evidence="10 14" id="KW-0505">Motor protein</keyword>
<dbReference type="Pfam" id="PF00063">
    <property type="entry name" value="Myosin_head"/>
    <property type="match status" value="3"/>
</dbReference>
<dbReference type="Gene3D" id="2.30.30.360">
    <property type="entry name" value="Myosin S1 fragment, N-terminal"/>
    <property type="match status" value="1"/>
</dbReference>
<keyword evidence="8 15" id="KW-0175">Coiled coil</keyword>
<dbReference type="FunFam" id="1.20.5.370:FF:000008">
    <property type="entry name" value="Myosin heavy chain"/>
    <property type="match status" value="1"/>
</dbReference>
<dbReference type="Proteomes" id="UP000007754">
    <property type="component" value="Chromosome 18"/>
</dbReference>
<keyword evidence="19" id="KW-1185">Reference proteome</keyword>
<evidence type="ECO:0000256" key="7">
    <source>
        <dbReference type="ARBA" id="ARBA00022840"/>
    </source>
</evidence>
<dbReference type="FunFam" id="1.20.5.370:FF:000007">
    <property type="entry name" value="Myosin heavy chain"/>
    <property type="match status" value="1"/>
</dbReference>
<dbReference type="GO" id="GO:0032982">
    <property type="term" value="C:myosin filament"/>
    <property type="evidence" value="ECO:0007669"/>
    <property type="project" value="UniProtKB-KW"/>
</dbReference>
<dbReference type="PRINTS" id="PR00193">
    <property type="entry name" value="MYOSINHEAVY"/>
</dbReference>
<dbReference type="FunFam" id="1.20.5.340:FF:000002">
    <property type="entry name" value="Myosin heavy chain"/>
    <property type="match status" value="1"/>
</dbReference>
<evidence type="ECO:0000259" key="16">
    <source>
        <dbReference type="PROSITE" id="PS51456"/>
    </source>
</evidence>
<evidence type="ECO:0000259" key="17">
    <source>
        <dbReference type="PROSITE" id="PS51844"/>
    </source>
</evidence>
<dbReference type="InterPro" id="IPR014751">
    <property type="entry name" value="XRCC4-like_C"/>
</dbReference>
<feature type="domain" description="Myosin motor" evidence="16">
    <location>
        <begin position="611"/>
        <end position="704"/>
    </location>
</feature>
<dbReference type="InterPro" id="IPR004009">
    <property type="entry name" value="SH3_Myosin"/>
</dbReference>
<evidence type="ECO:0000313" key="18">
    <source>
        <dbReference type="Ensembl" id="ENSTGUP00000036499.1"/>
    </source>
</evidence>
<comment type="caution">
    <text evidence="14">Lacks conserved residue(s) required for the propagation of feature annotation.</text>
</comment>
<dbReference type="GeneTree" id="ENSGT00940000161336"/>
<dbReference type="FunFam" id="2.30.30.360:FF:000001">
    <property type="entry name" value="Myosin heavy chain"/>
    <property type="match status" value="1"/>
</dbReference>
<proteinExistence type="inferred from homology"/>
<dbReference type="CDD" id="cd01377">
    <property type="entry name" value="MYSc_class_II"/>
    <property type="match status" value="1"/>
</dbReference>
<feature type="coiled-coil region" evidence="15">
    <location>
        <begin position="768"/>
        <end position="1110"/>
    </location>
</feature>
<dbReference type="FunFam" id="1.20.5.340:FF:000013">
    <property type="entry name" value="Myosin heavy chain"/>
    <property type="match status" value="1"/>
</dbReference>
<dbReference type="PANTHER" id="PTHR45615">
    <property type="entry name" value="MYOSIN HEAVY CHAIN, NON-MUSCLE"/>
    <property type="match status" value="1"/>
</dbReference>
<dbReference type="FunFam" id="1.10.10.820:FF:000001">
    <property type="entry name" value="Myosin heavy chain"/>
    <property type="match status" value="1"/>
</dbReference>
<dbReference type="InterPro" id="IPR000048">
    <property type="entry name" value="IQ_motif_EF-hand-BS"/>
</dbReference>
<evidence type="ECO:0000256" key="13">
    <source>
        <dbReference type="ARBA" id="ARBA00038612"/>
    </source>
</evidence>
<evidence type="ECO:0000256" key="9">
    <source>
        <dbReference type="ARBA" id="ARBA00023123"/>
    </source>
</evidence>
<comment type="similarity">
    <text evidence="2 14">Belongs to the TRAFAC class myosin-kinesin ATPase superfamily. Myosin family.</text>
</comment>
<evidence type="ECO:0000256" key="8">
    <source>
        <dbReference type="ARBA" id="ARBA00023054"/>
    </source>
</evidence>
<evidence type="ECO:0000256" key="1">
    <source>
        <dbReference type="ARBA" id="ARBA00004657"/>
    </source>
</evidence>
<keyword evidence="9 14" id="KW-0518">Myosin</keyword>
<reference evidence="18 19" key="1">
    <citation type="journal article" date="2010" name="Nature">
        <title>The genome of a songbird.</title>
        <authorList>
            <person name="Warren W.C."/>
            <person name="Clayton D.F."/>
            <person name="Ellegren H."/>
            <person name="Arnold A.P."/>
            <person name="Hillier L.W."/>
            <person name="Kunstner A."/>
            <person name="Searle S."/>
            <person name="White S."/>
            <person name="Vilella A.J."/>
            <person name="Fairley S."/>
            <person name="Heger A."/>
            <person name="Kong L."/>
            <person name="Ponting C.P."/>
            <person name="Jarvis E.D."/>
            <person name="Mello C.V."/>
            <person name="Minx P."/>
            <person name="Lovell P."/>
            <person name="Velho T.A."/>
            <person name="Ferris M."/>
            <person name="Balakrishnan C.N."/>
            <person name="Sinha S."/>
            <person name="Blatti C."/>
            <person name="London S.E."/>
            <person name="Li Y."/>
            <person name="Lin Y.C."/>
            <person name="George J."/>
            <person name="Sweedler J."/>
            <person name="Southey B."/>
            <person name="Gunaratne P."/>
            <person name="Watson M."/>
            <person name="Nam K."/>
            <person name="Backstrom N."/>
            <person name="Smeds L."/>
            <person name="Nabholz B."/>
            <person name="Itoh Y."/>
            <person name="Whitney O."/>
            <person name="Pfenning A.R."/>
            <person name="Howard J."/>
            <person name="Volker M."/>
            <person name="Skinner B.M."/>
            <person name="Griffin D.K."/>
            <person name="Ye L."/>
            <person name="McLaren W.M."/>
            <person name="Flicek P."/>
            <person name="Quesada V."/>
            <person name="Velasco G."/>
            <person name="Lopez-Otin C."/>
            <person name="Puente X.S."/>
            <person name="Olender T."/>
            <person name="Lancet D."/>
            <person name="Smit A.F."/>
            <person name="Hubley R."/>
            <person name="Konkel M.K."/>
            <person name="Walker J.A."/>
            <person name="Batzer M.A."/>
            <person name="Gu W."/>
            <person name="Pollock D.D."/>
            <person name="Chen L."/>
            <person name="Cheng Z."/>
            <person name="Eichler E.E."/>
            <person name="Stapley J."/>
            <person name="Slate J."/>
            <person name="Ekblom R."/>
            <person name="Birkhead T."/>
            <person name="Burke T."/>
            <person name="Burt D."/>
            <person name="Scharff C."/>
            <person name="Adam I."/>
            <person name="Richard H."/>
            <person name="Sultan M."/>
            <person name="Soldatov A."/>
            <person name="Lehrach H."/>
            <person name="Edwards S.V."/>
            <person name="Yang S.P."/>
            <person name="Li X."/>
            <person name="Graves T."/>
            <person name="Fulton L."/>
            <person name="Nelson J."/>
            <person name="Chinwalla A."/>
            <person name="Hou S."/>
            <person name="Mardis E.R."/>
            <person name="Wilson R.K."/>
        </authorList>
    </citation>
    <scope>NUCLEOTIDE SEQUENCE [LARGE SCALE GENOMIC DNA]</scope>
</reference>
<dbReference type="FunFam" id="3.40.850.10:FF:000024">
    <property type="entry name" value="Myosin heavy chain, isoform J"/>
    <property type="match status" value="1"/>
</dbReference>
<sequence>MSSADAELACFGEAAPYLRKSEKERIEAQNKPFDAKTSVFVVHPKESFVKGKIESRESGKVTVKTEGGETLTVKEDQIFSMNPPKYDKIEDMAMMTHLHEPAVLYNLKERYAAWMIYTYSGLFCVTVNPYKWLPVYNPEVVLAYRGKKRQEAPPHIFSISDNAYQFMLTDRENQSILITGESGAGKTVNTKRVIQYFATIAASGEKKKEEKSSGKMQGTLEDQIISANPLLEAFGNAKTVRNDNSSRFGKFIRIHFGATGKLASADIETYLLEKSRVTFQLKAERSYHIFYQIMSNKKPELIDMLLITTNPYDFHYVSQGEVTVPSIDDQEELMATDSAIDILGFTADEKTAIYKLTGAVMHYGNLKFKQKQREEQAEPDGTEVADKAAYLTGLNSAEFLKALCYPRVKVGNEYVTKGQNVTQVNNSVGALAKAMFEKMFLWMVVRINQQLDTKQPRQYFIGVLDIAGFEIFDFNSFEQLCINFTNEKLQQFFNHHMFVLEQEEYKKEGIEWEFIDFGMDLAACIELIEKVHFSCMLSSSLRCCKAEAHFSLVHYAGTVDYNITGWLEKNKDPLNETVIGLYQKSSVKTLALLFANYGGADAGLWACSAMEHELVLHQLRCNGVLEGIRICRKGFPSRVLYADFKQRYRVLNASAIPEGQFMDNKKASEKLLGSIDVDHTQYRFGHTKVFFKAGLIGVLEEMRDEKLAEIMTMIQARCRGFLMRVEYQRMVERRESIFCIQYNVRSFMNVKHWPWMKLFFKIKPLLKSAESEKEMANMKQEFEKTKEELAKSEAKRKELEEKMVALVQEKNDLQLQVQAEADSLADAEERCDQLIKTKIQLEAKIKEVTERAEEEEEINAELTAKKRKLEDECSELKKDIDDLELTLAKVEKEKHATENKVKNLTEEMAALDETIAKLTKEKKALQEAHQQTLDDLQVEEDKVNTLTKAKTKLEQQVDDLEGSLEQEKKLRMDLERAKRKLEGDLKLAQDSIMDLENDKQQLDEKLKKKDFEISQIQSKIEDEQALGMQFQKKIKELQARIEELEEEIEAERTSRAKAEKHRADLSRELEEISERLEEAGGATAAQVEMNKKREAEFQKMRRDLEEATLQHEATASALRKKHADSTAELGEQIDNLNMESVSKAKVWSGRKKCAQEQSVANLEKMCRTLEDQLSELKTKEEQNQRMINDLNTQRARLQTESGEYSRQVEEKDALISQLSRGKQGFTQQIEELKRHLEEEIKAKNALAHALQSARHDCDLLREQYEEEQEAKGELQRALSKANSEVAQWRTKYETDAIQRTEELEEAKKKLAQRLQDAEEHVEAVNAKCASLEKTKQRLQNEVEDLMIDVERSNAACAALDKKQKNFDKILAEWKQKYEETQAELEASQKESRSLSTELFKMKNAYEESLDHLETMKRENKNLQQQIAEGGKAIHELEKVKKQVEQEKSELQASLEEAEASLEHEEGKILRLQLELNQVKSEIDRKIAEKDEEIDQMKRNHLRVVDSMQSTLDAEIRSRNEALRLKKKMEGDLNEMEIQLSHANRQAAEAQKNLRNVQSVLKDTQLHLDDALRTQDDLKEQVAMVERRANLLQAEVEELRAALEQTERSRKLAEQELLDATERAQLLHTQNTSLINTKKKLETDISQIQSEMEDTIQEARNAEEKAKKAITDAAMMAEELKKEQDTSAHLERMKKNLDQTVKDLQHRLEEAEQLALKGGKKQIQKLEARVRELEGEVDAEQKRSAEAVKGVRKYERRVKELTYQSEEDRKNVLRLQDLVDKLQMKVKSYKRQAEEAEELSNVNLSKFRKIQHELEEAEERADIAESQVNKLRVKSRDMHGKKIEEEE</sequence>
<dbReference type="FunFam" id="1.20.5.370:FF:000002">
    <property type="entry name" value="Myosin heavy chain"/>
    <property type="match status" value="1"/>
</dbReference>
<dbReference type="FunFam" id="1.20.5.370:FF:000001">
    <property type="entry name" value="Myosin heavy chain"/>
    <property type="match status" value="1"/>
</dbReference>
<dbReference type="SUPFAM" id="SSF90257">
    <property type="entry name" value="Myosin rod fragments"/>
    <property type="match status" value="5"/>
</dbReference>
<reference evidence="18" key="2">
    <citation type="submission" date="2025-08" db="UniProtKB">
        <authorList>
            <consortium name="Ensembl"/>
        </authorList>
    </citation>
    <scope>IDENTIFICATION</scope>
</reference>
<evidence type="ECO:0000256" key="11">
    <source>
        <dbReference type="ARBA" id="ARBA00023179"/>
    </source>
</evidence>
<keyword evidence="5" id="KW-0963">Cytoplasm</keyword>
<evidence type="ECO:0000313" key="19">
    <source>
        <dbReference type="Proteomes" id="UP000007754"/>
    </source>
</evidence>
<evidence type="ECO:0000256" key="10">
    <source>
        <dbReference type="ARBA" id="ARBA00023175"/>
    </source>
</evidence>
<dbReference type="InterPro" id="IPR027417">
    <property type="entry name" value="P-loop_NTPase"/>
</dbReference>
<dbReference type="Pfam" id="PF02736">
    <property type="entry name" value="Myosin_N"/>
    <property type="match status" value="1"/>
</dbReference>
<feature type="domain" description="Myosin N-terminal SH3-like" evidence="17">
    <location>
        <begin position="34"/>
        <end position="83"/>
    </location>
</feature>
<dbReference type="Gene3D" id="1.20.120.720">
    <property type="entry name" value="Myosin VI head, motor domain, U50 subdomain"/>
    <property type="match status" value="2"/>
</dbReference>
<dbReference type="InterPro" id="IPR002928">
    <property type="entry name" value="Myosin_tail"/>
</dbReference>
<dbReference type="PROSITE" id="PS50096">
    <property type="entry name" value="IQ"/>
    <property type="match status" value="1"/>
</dbReference>
<gene>
    <name evidence="18" type="primary">LOC100221889</name>
</gene>
<accession>A0A674HL09</accession>
<evidence type="ECO:0000256" key="4">
    <source>
        <dbReference type="ARBA" id="ARBA00022481"/>
    </source>
</evidence>
<dbReference type="GO" id="GO:0016460">
    <property type="term" value="C:myosin II complex"/>
    <property type="evidence" value="ECO:0007669"/>
    <property type="project" value="TreeGrafter"/>
</dbReference>
<evidence type="ECO:0000256" key="3">
    <source>
        <dbReference type="ARBA" id="ARBA00022433"/>
    </source>
</evidence>
<dbReference type="GO" id="GO:0005524">
    <property type="term" value="F:ATP binding"/>
    <property type="evidence" value="ECO:0007669"/>
    <property type="project" value="UniProtKB-UniRule"/>
</dbReference>
<protein>
    <submittedName>
        <fullName evidence="18">Myosin heavy chain, skeletal muscle, adult-like</fullName>
    </submittedName>
</protein>
<dbReference type="FunFam" id="1.20.120.720:FF:000001">
    <property type="entry name" value="Myosin heavy chain, muscle"/>
    <property type="match status" value="1"/>
</dbReference>
<dbReference type="PROSITE" id="PS51844">
    <property type="entry name" value="SH3_LIKE"/>
    <property type="match status" value="1"/>
</dbReference>
<comment type="subcellular location">
    <subcellularLocation>
        <location evidence="1">Cytoplasm</location>
        <location evidence="1">Myofibril</location>
    </subcellularLocation>
</comment>
<dbReference type="GO" id="GO:0000146">
    <property type="term" value="F:microfilament motor activity"/>
    <property type="evidence" value="ECO:0007669"/>
    <property type="project" value="TreeGrafter"/>
</dbReference>
<dbReference type="SUPFAM" id="SSF52540">
    <property type="entry name" value="P-loop containing nucleoside triphosphate hydrolases"/>
    <property type="match status" value="1"/>
</dbReference>
<dbReference type="InterPro" id="IPR001609">
    <property type="entry name" value="Myosin_head_motor_dom-like"/>
</dbReference>
<dbReference type="PROSITE" id="PS51456">
    <property type="entry name" value="MYOSIN_MOTOR"/>
    <property type="match status" value="2"/>
</dbReference>
<dbReference type="Pfam" id="PF01576">
    <property type="entry name" value="Myosin_tail_1"/>
    <property type="match status" value="1"/>
</dbReference>
<dbReference type="FunFam" id="1.20.5.4820:FF:000001">
    <property type="entry name" value="Myosin heavy chain"/>
    <property type="match status" value="1"/>
</dbReference>
<dbReference type="Gene3D" id="1.20.5.4820">
    <property type="match status" value="1"/>
</dbReference>
<evidence type="ECO:0000256" key="6">
    <source>
        <dbReference type="ARBA" id="ARBA00022741"/>
    </source>
</evidence>
<keyword evidence="11" id="KW-0514">Muscle protein</keyword>
<feature type="coiled-coil region" evidence="15">
    <location>
        <begin position="1159"/>
        <end position="1833"/>
    </location>
</feature>
<keyword evidence="12 14" id="KW-0009">Actin-binding</keyword>
<evidence type="ECO:0000256" key="14">
    <source>
        <dbReference type="PROSITE-ProRule" id="PRU00782"/>
    </source>
</evidence>
<dbReference type="Gene3D" id="1.20.5.370">
    <property type="match status" value="4"/>
</dbReference>
<keyword evidence="4" id="KW-0488">Methylation</keyword>
<dbReference type="SMART" id="SM00015">
    <property type="entry name" value="IQ"/>
    <property type="match status" value="1"/>
</dbReference>
<dbReference type="Gene3D" id="1.10.10.820">
    <property type="match status" value="1"/>
</dbReference>
<dbReference type="GO" id="GO:0030016">
    <property type="term" value="C:myofibril"/>
    <property type="evidence" value="ECO:0007669"/>
    <property type="project" value="UniProtKB-SubCell"/>
</dbReference>
<organism evidence="18 19">
    <name type="scientific">Taeniopygia guttata</name>
    <name type="common">Zebra finch</name>
    <name type="synonym">Poephila guttata</name>
    <dbReference type="NCBI Taxonomy" id="59729"/>
    <lineage>
        <taxon>Eukaryota</taxon>
        <taxon>Metazoa</taxon>
        <taxon>Chordata</taxon>
        <taxon>Craniata</taxon>
        <taxon>Vertebrata</taxon>
        <taxon>Euteleostomi</taxon>
        <taxon>Archelosauria</taxon>
        <taxon>Archosauria</taxon>
        <taxon>Dinosauria</taxon>
        <taxon>Saurischia</taxon>
        <taxon>Theropoda</taxon>
        <taxon>Coelurosauria</taxon>
        <taxon>Aves</taxon>
        <taxon>Neognathae</taxon>
        <taxon>Neoaves</taxon>
        <taxon>Telluraves</taxon>
        <taxon>Australaves</taxon>
        <taxon>Passeriformes</taxon>
        <taxon>Passeroidea</taxon>
        <taxon>Estrildidae</taxon>
        <taxon>Estrildinae</taxon>
        <taxon>Taeniopygia</taxon>
    </lineage>
</organism>